<protein>
    <submittedName>
        <fullName evidence="2">5-deoxy-glucuronate isomerase</fullName>
    </submittedName>
</protein>
<dbReference type="InterPro" id="IPR021120">
    <property type="entry name" value="KduI/IolB_isomerase"/>
</dbReference>
<dbReference type="OrthoDB" id="9799936at2"/>
<accession>A0A317DPV5</accession>
<evidence type="ECO:0000313" key="3">
    <source>
        <dbReference type="Proteomes" id="UP000246050"/>
    </source>
</evidence>
<dbReference type="PANTHER" id="PTHR39193:SF1">
    <property type="entry name" value="5-DEOXY-GLUCURONATE ISOMERASE"/>
    <property type="match status" value="1"/>
</dbReference>
<sequence>MTGELHLPWGTTARPPWALELTPARAGWMYAGLRVLDLPAGGVVTFATGDEEMLVLPLAGAATVRCDGLRMELAGRASVFAAVTDFAYLPRDATVTVRGEGRFALPSARATRRLSPRYGAARDVPVELRGAGPASRQVNNFCAPEAFDCDRLVAVEVLTPGGNWSSYPPHKHEDDRVHDGGRVEAALEEIYYFEVSGAAPGDDGGPVGYQRVYGTDRRPIDVLAEVGSGDLVLVPYGYHGPSMAPPGYHLYYLNVLAGPGPDRTMACVDDPRHGWIRGSWADQRVDPRLPLTGPARGGD</sequence>
<dbReference type="NCBIfam" id="TIGR04378">
    <property type="entry name" value="myo_inos_iolB"/>
    <property type="match status" value="1"/>
</dbReference>
<dbReference type="InterPro" id="IPR014710">
    <property type="entry name" value="RmlC-like_jellyroll"/>
</dbReference>
<gene>
    <name evidence="2" type="primary">iolB</name>
    <name evidence="2" type="ORF">DKT69_04370</name>
</gene>
<dbReference type="SUPFAM" id="SSF51182">
    <property type="entry name" value="RmlC-like cupins"/>
    <property type="match status" value="1"/>
</dbReference>
<dbReference type="PIRSF" id="PIRSF036628">
    <property type="entry name" value="IolB"/>
    <property type="match status" value="1"/>
</dbReference>
<keyword evidence="1 2" id="KW-0413">Isomerase</keyword>
<dbReference type="Proteomes" id="UP000246050">
    <property type="component" value="Unassembled WGS sequence"/>
</dbReference>
<proteinExistence type="predicted"/>
<dbReference type="Gene3D" id="2.60.120.10">
    <property type="entry name" value="Jelly Rolls"/>
    <property type="match status" value="2"/>
</dbReference>
<dbReference type="GO" id="GO:0008880">
    <property type="term" value="F:glucuronate isomerase activity"/>
    <property type="evidence" value="ECO:0007669"/>
    <property type="project" value="InterPro"/>
</dbReference>
<dbReference type="AlphaFoldDB" id="A0A317DPV5"/>
<dbReference type="Pfam" id="PF04962">
    <property type="entry name" value="KduI"/>
    <property type="match status" value="1"/>
</dbReference>
<dbReference type="PANTHER" id="PTHR39193">
    <property type="entry name" value="5-DEOXY-GLUCURONATE ISOMERASE"/>
    <property type="match status" value="1"/>
</dbReference>
<organism evidence="2 3">
    <name type="scientific">Micromonospora sicca</name>
    <dbReference type="NCBI Taxonomy" id="2202420"/>
    <lineage>
        <taxon>Bacteria</taxon>
        <taxon>Bacillati</taxon>
        <taxon>Actinomycetota</taxon>
        <taxon>Actinomycetes</taxon>
        <taxon>Micromonosporales</taxon>
        <taxon>Micromonosporaceae</taxon>
        <taxon>Micromonospora</taxon>
    </lineage>
</organism>
<reference evidence="2 3" key="1">
    <citation type="submission" date="2018-05" db="EMBL/GenBank/DDBJ databases">
        <title>Micromonosporas from Atacama Desert.</title>
        <authorList>
            <person name="Carro L."/>
            <person name="Golinska P."/>
            <person name="Klenk H.-P."/>
            <person name="Goodfellow M."/>
        </authorList>
    </citation>
    <scope>NUCLEOTIDE SEQUENCE [LARGE SCALE GENOMIC DNA]</scope>
    <source>
        <strain evidence="2 3">4G51</strain>
    </source>
</reference>
<dbReference type="InterPro" id="IPR024203">
    <property type="entry name" value="Deoxy-glucuronate_isom_IolB"/>
</dbReference>
<dbReference type="RefSeq" id="WP_109800308.1">
    <property type="nucleotide sequence ID" value="NZ_QGKS01000107.1"/>
</dbReference>
<evidence type="ECO:0000313" key="2">
    <source>
        <dbReference type="EMBL" id="PWR16668.1"/>
    </source>
</evidence>
<dbReference type="InterPro" id="IPR011051">
    <property type="entry name" value="RmlC_Cupin_sf"/>
</dbReference>
<name>A0A317DPV5_9ACTN</name>
<evidence type="ECO:0000256" key="1">
    <source>
        <dbReference type="ARBA" id="ARBA00023235"/>
    </source>
</evidence>
<comment type="caution">
    <text evidence="2">The sequence shown here is derived from an EMBL/GenBank/DDBJ whole genome shotgun (WGS) entry which is preliminary data.</text>
</comment>
<dbReference type="EMBL" id="QGKS01000107">
    <property type="protein sequence ID" value="PWR16668.1"/>
    <property type="molecule type" value="Genomic_DNA"/>
</dbReference>
<dbReference type="GO" id="GO:0019310">
    <property type="term" value="P:inositol catabolic process"/>
    <property type="evidence" value="ECO:0007669"/>
    <property type="project" value="InterPro"/>
</dbReference>